<reference evidence="2 3" key="1">
    <citation type="submission" date="2018-06" db="EMBL/GenBank/DDBJ databases">
        <title>Uncovering a Universe of Circular DNA Viruses in Animal Metagenomes.</title>
        <authorList>
            <person name="Tisza M."/>
            <person name="Buck C."/>
            <person name="Pastrana D."/>
            <person name="Welch N."/>
            <person name="Peretti A."/>
        </authorList>
    </citation>
    <scope>NUCLEOTIDE SEQUENCE [LARGE SCALE GENOMIC DNA]</scope>
    <source>
        <strain evidence="2">Ctcc615</strain>
    </source>
</reference>
<feature type="region of interest" description="Disordered" evidence="1">
    <location>
        <begin position="1"/>
        <end position="22"/>
    </location>
</feature>
<protein>
    <submittedName>
        <fullName evidence="2">Recombinase</fullName>
    </submittedName>
</protein>
<accession>A0A345BP33</accession>
<organism evidence="2 3">
    <name type="scientific">crAssphage sp. isolate ctcc615</name>
    <dbReference type="NCBI Taxonomy" id="2989853"/>
    <lineage>
        <taxon>Viruses</taxon>
        <taxon>Duplodnaviria</taxon>
        <taxon>Heunggongvirae</taxon>
        <taxon>Uroviricota</taxon>
        <taxon>Caudoviricetes</taxon>
        <taxon>Crassvirales</taxon>
        <taxon>Intestiviridae</taxon>
        <taxon>Obtuvirinae</taxon>
        <taxon>Wotdevirus</taxon>
        <taxon>Wotdevirus murinus</taxon>
    </lineage>
</organism>
<keyword evidence="3" id="KW-1185">Reference proteome</keyword>
<dbReference type="Proteomes" id="UP000257457">
    <property type="component" value="Segment"/>
</dbReference>
<evidence type="ECO:0000313" key="3">
    <source>
        <dbReference type="Proteomes" id="UP000257457"/>
    </source>
</evidence>
<dbReference type="EMBL" id="MH552500">
    <property type="protein sequence ID" value="AXF52204.1"/>
    <property type="molecule type" value="Genomic_DNA"/>
</dbReference>
<dbReference type="GeneID" id="65114742"/>
<evidence type="ECO:0000313" key="2">
    <source>
        <dbReference type="EMBL" id="AXF52204.1"/>
    </source>
</evidence>
<dbReference type="RefSeq" id="YP_010097080.1">
    <property type="nucleotide sequence ID" value="NC_055756.1"/>
</dbReference>
<name>A0A345BP33_9CAUD</name>
<evidence type="ECO:0000256" key="1">
    <source>
        <dbReference type="SAM" id="MobiDB-lite"/>
    </source>
</evidence>
<proteinExistence type="predicted"/>
<sequence length="302" mass="33960">MDKQTEPNDGGSGRALTTRHNEPNTGLGFINLLDEKQLASAELFLKKFMSSEKGGIKSIADGLSILARAQDLQLPFTTCIEHIHVINGKTGVDVHIIKSLLSRAGVVWKCTKDYTPQYQYTDGNTIYLETQLPDYCVKCRTANEAVDTTKDDIIGVYPVQWFTDLKGNVYNEFQISEKCVKAINKAHALKLAAEGKFPIIRIPAQPIDYVTEYEFTRYKIINGVERIITAISHYSYSEAQSAELFTKDTYKKYARIMIGHRAFILGARDIANDVLMGCMETTELKIVENVPIRDVEFVEVSD</sequence>